<dbReference type="InterPro" id="IPR046117">
    <property type="entry name" value="DUF6054"/>
</dbReference>
<protein>
    <submittedName>
        <fullName evidence="1">Uncharacterized protein</fullName>
    </submittedName>
</protein>
<evidence type="ECO:0000313" key="1">
    <source>
        <dbReference type="EMBL" id="SDK82156.1"/>
    </source>
</evidence>
<sequence>MAKYIYETTGDFDKFVTTVRDLAQDISATTNYEDGHQFGNTSTLMVFERYSIAGSSRVSLSVMVTKIDGMIQLVAIPSGGSQAIAFKLNNIGEEAFLQRFKESLETSRKTW</sequence>
<gene>
    <name evidence="1" type="ORF">SAMN04488098_10707</name>
</gene>
<dbReference type="OrthoDB" id="4774735at2"/>
<proteinExistence type="predicted"/>
<keyword evidence="2" id="KW-1185">Reference proteome</keyword>
<dbReference type="Pfam" id="PF19524">
    <property type="entry name" value="DUF6054"/>
    <property type="match status" value="1"/>
</dbReference>
<dbReference type="RefSeq" id="WP_143009245.1">
    <property type="nucleotide sequence ID" value="NZ_FNFK01000070.1"/>
</dbReference>
<dbReference type="AlphaFoldDB" id="A0A1G9F139"/>
<evidence type="ECO:0000313" key="2">
    <source>
        <dbReference type="Proteomes" id="UP000199433"/>
    </source>
</evidence>
<accession>A0A1G9F139</accession>
<dbReference type="Proteomes" id="UP000199433">
    <property type="component" value="Unassembled WGS sequence"/>
</dbReference>
<dbReference type="EMBL" id="FNFK01000070">
    <property type="protein sequence ID" value="SDK82156.1"/>
    <property type="molecule type" value="Genomic_DNA"/>
</dbReference>
<organism evidence="1 2">
    <name type="scientific">Alkalibacterium thalassium</name>
    <dbReference type="NCBI Taxonomy" id="426701"/>
    <lineage>
        <taxon>Bacteria</taxon>
        <taxon>Bacillati</taxon>
        <taxon>Bacillota</taxon>
        <taxon>Bacilli</taxon>
        <taxon>Lactobacillales</taxon>
        <taxon>Carnobacteriaceae</taxon>
        <taxon>Alkalibacterium</taxon>
    </lineage>
</organism>
<reference evidence="2" key="1">
    <citation type="submission" date="2016-10" db="EMBL/GenBank/DDBJ databases">
        <authorList>
            <person name="Varghese N."/>
            <person name="Submissions S."/>
        </authorList>
    </citation>
    <scope>NUCLEOTIDE SEQUENCE [LARGE SCALE GENOMIC DNA]</scope>
    <source>
        <strain evidence="2">DSM 19181</strain>
    </source>
</reference>
<name>A0A1G9F139_9LACT</name>